<dbReference type="PANTHER" id="PTHR46797">
    <property type="entry name" value="HTH-TYPE TRANSCRIPTIONAL REGULATOR"/>
    <property type="match status" value="1"/>
</dbReference>
<accession>A0A0K6I9H8</accession>
<dbReference type="OrthoDB" id="9814751at2"/>
<sequence length="206" mass="21880">MSNALKDAEETQASANVAPTPHFGGRIRELRRKGDLTLQQLADQAGISVGFLSQVERGKATPSLGTLAAIADALGVEIDWFVATPRPADSVTRAGERELFSLGGGSLSYERLNTVLPGGTLSSVIVHIPVGYASEQTSHTGEELIVVLEGTLRQTLGEAVFTLNPGDSLHFMGDTPHSFANAGDRPVRILWTGNTPRLIGRTPEQP</sequence>
<keyword evidence="1" id="KW-0238">DNA-binding</keyword>
<name>A0A0K6I9H8_9HYPH</name>
<evidence type="ECO:0000256" key="1">
    <source>
        <dbReference type="ARBA" id="ARBA00023125"/>
    </source>
</evidence>
<feature type="domain" description="HTH cro/C1-type" evidence="3">
    <location>
        <begin position="27"/>
        <end position="81"/>
    </location>
</feature>
<dbReference type="SMART" id="SM00530">
    <property type="entry name" value="HTH_XRE"/>
    <property type="match status" value="1"/>
</dbReference>
<feature type="region of interest" description="Disordered" evidence="2">
    <location>
        <begin position="1"/>
        <end position="24"/>
    </location>
</feature>
<dbReference type="SUPFAM" id="SSF51182">
    <property type="entry name" value="RmlC-like cupins"/>
    <property type="match status" value="1"/>
</dbReference>
<dbReference type="CDD" id="cd00093">
    <property type="entry name" value="HTH_XRE"/>
    <property type="match status" value="1"/>
</dbReference>
<evidence type="ECO:0000313" key="5">
    <source>
        <dbReference type="Proteomes" id="UP000183900"/>
    </source>
</evidence>
<dbReference type="AlphaFoldDB" id="A0A0K6I9H8"/>
<dbReference type="RefSeq" id="WP_055456811.1">
    <property type="nucleotide sequence ID" value="NZ_CYHE01000015.1"/>
</dbReference>
<dbReference type="InterPro" id="IPR010982">
    <property type="entry name" value="Lambda_DNA-bd_dom_sf"/>
</dbReference>
<dbReference type="EMBL" id="CYHE01000015">
    <property type="protein sequence ID" value="CUA99795.1"/>
    <property type="molecule type" value="Genomic_DNA"/>
</dbReference>
<protein>
    <submittedName>
        <fullName evidence="4">Transcriptional regulator, XRE family with cupin sensor</fullName>
    </submittedName>
</protein>
<dbReference type="Gene3D" id="1.10.260.40">
    <property type="entry name" value="lambda repressor-like DNA-binding domains"/>
    <property type="match status" value="1"/>
</dbReference>
<dbReference type="InterPro" id="IPR050807">
    <property type="entry name" value="TransReg_Diox_bact_type"/>
</dbReference>
<reference evidence="5" key="1">
    <citation type="submission" date="2015-08" db="EMBL/GenBank/DDBJ databases">
        <authorList>
            <person name="Varghese N."/>
        </authorList>
    </citation>
    <scope>NUCLEOTIDE SEQUENCE [LARGE SCALE GENOMIC DNA]</scope>
    <source>
        <strain evidence="5">DSM 23407</strain>
    </source>
</reference>
<dbReference type="InterPro" id="IPR011051">
    <property type="entry name" value="RmlC_Cupin_sf"/>
</dbReference>
<dbReference type="Pfam" id="PF07883">
    <property type="entry name" value="Cupin_2"/>
    <property type="match status" value="1"/>
</dbReference>
<dbReference type="InterPro" id="IPR013096">
    <property type="entry name" value="Cupin_2"/>
</dbReference>
<dbReference type="Gene3D" id="2.60.120.10">
    <property type="entry name" value="Jelly Rolls"/>
    <property type="match status" value="1"/>
</dbReference>
<gene>
    <name evidence="4" type="ORF">Ga0061067_1155</name>
</gene>
<proteinExistence type="predicted"/>
<dbReference type="GO" id="GO:0003677">
    <property type="term" value="F:DNA binding"/>
    <property type="evidence" value="ECO:0007669"/>
    <property type="project" value="UniProtKB-KW"/>
</dbReference>
<dbReference type="PROSITE" id="PS50943">
    <property type="entry name" value="HTH_CROC1"/>
    <property type="match status" value="1"/>
</dbReference>
<dbReference type="SUPFAM" id="SSF47413">
    <property type="entry name" value="lambda repressor-like DNA-binding domains"/>
    <property type="match status" value="1"/>
</dbReference>
<evidence type="ECO:0000313" key="4">
    <source>
        <dbReference type="EMBL" id="CUA99795.1"/>
    </source>
</evidence>
<evidence type="ECO:0000256" key="2">
    <source>
        <dbReference type="SAM" id="MobiDB-lite"/>
    </source>
</evidence>
<dbReference type="InterPro" id="IPR001387">
    <property type="entry name" value="Cro/C1-type_HTH"/>
</dbReference>
<dbReference type="Pfam" id="PF01381">
    <property type="entry name" value="HTH_3"/>
    <property type="match status" value="1"/>
</dbReference>
<dbReference type="CDD" id="cd02209">
    <property type="entry name" value="cupin_XRE_C"/>
    <property type="match status" value="1"/>
</dbReference>
<dbReference type="GO" id="GO:0005829">
    <property type="term" value="C:cytosol"/>
    <property type="evidence" value="ECO:0007669"/>
    <property type="project" value="TreeGrafter"/>
</dbReference>
<organism evidence="4 5">
    <name type="scientific">Pannonibacter indicus</name>
    <dbReference type="NCBI Taxonomy" id="466044"/>
    <lineage>
        <taxon>Bacteria</taxon>
        <taxon>Pseudomonadati</taxon>
        <taxon>Pseudomonadota</taxon>
        <taxon>Alphaproteobacteria</taxon>
        <taxon>Hyphomicrobiales</taxon>
        <taxon>Stappiaceae</taxon>
        <taxon>Pannonibacter</taxon>
    </lineage>
</organism>
<keyword evidence="5" id="KW-1185">Reference proteome</keyword>
<dbReference type="GO" id="GO:0003700">
    <property type="term" value="F:DNA-binding transcription factor activity"/>
    <property type="evidence" value="ECO:0007669"/>
    <property type="project" value="TreeGrafter"/>
</dbReference>
<dbReference type="Proteomes" id="UP000183900">
    <property type="component" value="Unassembled WGS sequence"/>
</dbReference>
<evidence type="ECO:0000259" key="3">
    <source>
        <dbReference type="PROSITE" id="PS50943"/>
    </source>
</evidence>
<dbReference type="InterPro" id="IPR014710">
    <property type="entry name" value="RmlC-like_jellyroll"/>
</dbReference>
<dbReference type="PANTHER" id="PTHR46797:SF1">
    <property type="entry name" value="METHYLPHOSPHONATE SYNTHASE"/>
    <property type="match status" value="1"/>
</dbReference>